<reference evidence="2 3" key="1">
    <citation type="submission" date="2024-05" db="EMBL/GenBank/DDBJ databases">
        <title>Genome sequence of Ponticoccus litoralis KCCM 90028.</title>
        <authorList>
            <person name="Kim J.M."/>
            <person name="Lee J.K."/>
            <person name="Choi B.J."/>
            <person name="Bayburt H."/>
            <person name="Baek J.H."/>
            <person name="Jeon C.O."/>
        </authorList>
    </citation>
    <scope>NUCLEOTIDE SEQUENCE [LARGE SCALE GENOMIC DNA]</scope>
    <source>
        <strain evidence="2 3">KCCM 90028</strain>
    </source>
</reference>
<gene>
    <name evidence="2" type="ORF">ABFB10_15805</name>
</gene>
<proteinExistence type="predicted"/>
<feature type="compositionally biased region" description="Acidic residues" evidence="1">
    <location>
        <begin position="68"/>
        <end position="80"/>
    </location>
</feature>
<comment type="caution">
    <text evidence="2">The sequence shown here is derived from an EMBL/GenBank/DDBJ whole genome shotgun (WGS) entry which is preliminary data.</text>
</comment>
<evidence type="ECO:0000256" key="1">
    <source>
        <dbReference type="SAM" id="MobiDB-lite"/>
    </source>
</evidence>
<feature type="region of interest" description="Disordered" evidence="1">
    <location>
        <begin position="1"/>
        <end position="32"/>
    </location>
</feature>
<dbReference type="EMBL" id="JBDNCH010000002">
    <property type="protein sequence ID" value="MEN9062239.1"/>
    <property type="molecule type" value="Genomic_DNA"/>
</dbReference>
<feature type="compositionally biased region" description="Low complexity" evidence="1">
    <location>
        <begin position="141"/>
        <end position="151"/>
    </location>
</feature>
<dbReference type="AlphaFoldDB" id="A0AAW9SMI0"/>
<feature type="region of interest" description="Disordered" evidence="1">
    <location>
        <begin position="55"/>
        <end position="97"/>
    </location>
</feature>
<dbReference type="RefSeq" id="WP_347167233.1">
    <property type="nucleotide sequence ID" value="NZ_JBDNCH010000002.1"/>
</dbReference>
<evidence type="ECO:0000313" key="2">
    <source>
        <dbReference type="EMBL" id="MEN9062239.1"/>
    </source>
</evidence>
<accession>A0AAW9SMI0</accession>
<organism evidence="2 3">
    <name type="scientific">Ponticoccus litoralis</name>
    <dbReference type="NCBI Taxonomy" id="422297"/>
    <lineage>
        <taxon>Bacteria</taxon>
        <taxon>Pseudomonadati</taxon>
        <taxon>Pseudomonadota</taxon>
        <taxon>Alphaproteobacteria</taxon>
        <taxon>Rhodobacterales</taxon>
        <taxon>Roseobacteraceae</taxon>
        <taxon>Ponticoccus</taxon>
    </lineage>
</organism>
<sequence length="281" mass="29753">MALPAALSPTEEPLVEDPGLPPPPGMTFDIDDRGLVRATPEGALTPRGLRIYAGLPPAVPPLRTPPEAEPEAEAEAEDAAPDAPPVADQLERFRDLRPRARPEDVIEQRERATLQGISRSELAAFRPTARPQSVQEEAEAAEPATPSTAQAVQASPPPVQRPGNFAALVRRAERTPQPQAQAEPVQTAAVAPRTVSPAVPSSASVARSATVRNAINLGRINLIGVYGTPNNRRALVRLANGKYQKVKVGDRLDGGRVAAIGDAELRYSKGSRTITLDMPGG</sequence>
<feature type="region of interest" description="Disordered" evidence="1">
    <location>
        <begin position="117"/>
        <end position="162"/>
    </location>
</feature>
<name>A0AAW9SMI0_9RHOB</name>
<evidence type="ECO:0008006" key="4">
    <source>
        <dbReference type="Google" id="ProtNLM"/>
    </source>
</evidence>
<protein>
    <recommendedName>
        <fullName evidence="4">Type IV pilus biogenesis protein PilP</fullName>
    </recommendedName>
</protein>
<evidence type="ECO:0000313" key="3">
    <source>
        <dbReference type="Proteomes" id="UP001428774"/>
    </source>
</evidence>
<keyword evidence="3" id="KW-1185">Reference proteome</keyword>
<dbReference type="Proteomes" id="UP001428774">
    <property type="component" value="Unassembled WGS sequence"/>
</dbReference>